<dbReference type="RefSeq" id="WP_344717553.1">
    <property type="nucleotide sequence ID" value="NZ_BAAAUS010000001.1"/>
</dbReference>
<protein>
    <submittedName>
        <fullName evidence="1">Uncharacterized protein</fullName>
    </submittedName>
</protein>
<sequence>MSTELTLLRTSGRSARETARLDVASDPQVSWAALVATVAAMPDVAARLLADHVDDGTGRCRGCTRGGCGTPSARFPCTLAALAAQATARTRLRVVR</sequence>
<proteinExistence type="predicted"/>
<evidence type="ECO:0000313" key="2">
    <source>
        <dbReference type="Proteomes" id="UP001597114"/>
    </source>
</evidence>
<gene>
    <name evidence="1" type="ORF">ACFSJD_43525</name>
</gene>
<dbReference type="Proteomes" id="UP001597114">
    <property type="component" value="Unassembled WGS sequence"/>
</dbReference>
<dbReference type="EMBL" id="JBHUCO010000082">
    <property type="protein sequence ID" value="MFD1524416.1"/>
    <property type="molecule type" value="Genomic_DNA"/>
</dbReference>
<name>A0ABW4F9X4_9PSEU</name>
<reference evidence="2" key="1">
    <citation type="journal article" date="2019" name="Int. J. Syst. Evol. Microbiol.">
        <title>The Global Catalogue of Microorganisms (GCM) 10K type strain sequencing project: providing services to taxonomists for standard genome sequencing and annotation.</title>
        <authorList>
            <consortium name="The Broad Institute Genomics Platform"/>
            <consortium name="The Broad Institute Genome Sequencing Center for Infectious Disease"/>
            <person name="Wu L."/>
            <person name="Ma J."/>
        </authorList>
    </citation>
    <scope>NUCLEOTIDE SEQUENCE [LARGE SCALE GENOMIC DNA]</scope>
    <source>
        <strain evidence="2">CCM 7043</strain>
    </source>
</reference>
<comment type="caution">
    <text evidence="1">The sequence shown here is derived from an EMBL/GenBank/DDBJ whole genome shotgun (WGS) entry which is preliminary data.</text>
</comment>
<accession>A0ABW4F9X4</accession>
<evidence type="ECO:0000313" key="1">
    <source>
        <dbReference type="EMBL" id="MFD1524416.1"/>
    </source>
</evidence>
<keyword evidence="2" id="KW-1185">Reference proteome</keyword>
<organism evidence="1 2">
    <name type="scientific">Pseudonocardia yunnanensis</name>
    <dbReference type="NCBI Taxonomy" id="58107"/>
    <lineage>
        <taxon>Bacteria</taxon>
        <taxon>Bacillati</taxon>
        <taxon>Actinomycetota</taxon>
        <taxon>Actinomycetes</taxon>
        <taxon>Pseudonocardiales</taxon>
        <taxon>Pseudonocardiaceae</taxon>
        <taxon>Pseudonocardia</taxon>
    </lineage>
</organism>